<reference evidence="1" key="3">
    <citation type="submission" date="2025-09" db="UniProtKB">
        <authorList>
            <consortium name="Ensembl"/>
        </authorList>
    </citation>
    <scope>IDENTIFICATION</scope>
</reference>
<evidence type="ECO:0000313" key="2">
    <source>
        <dbReference type="Proteomes" id="UP000472267"/>
    </source>
</evidence>
<organism evidence="1 2">
    <name type="scientific">Salarias fasciatus</name>
    <name type="common">Jewelled blenny</name>
    <name type="synonym">Blennius fasciatus</name>
    <dbReference type="NCBI Taxonomy" id="181472"/>
    <lineage>
        <taxon>Eukaryota</taxon>
        <taxon>Metazoa</taxon>
        <taxon>Chordata</taxon>
        <taxon>Craniata</taxon>
        <taxon>Vertebrata</taxon>
        <taxon>Euteleostomi</taxon>
        <taxon>Actinopterygii</taxon>
        <taxon>Neopterygii</taxon>
        <taxon>Teleostei</taxon>
        <taxon>Neoteleostei</taxon>
        <taxon>Acanthomorphata</taxon>
        <taxon>Ovalentaria</taxon>
        <taxon>Blenniimorphae</taxon>
        <taxon>Blenniiformes</taxon>
        <taxon>Blennioidei</taxon>
        <taxon>Blenniidae</taxon>
        <taxon>Salariinae</taxon>
        <taxon>Salarias</taxon>
    </lineage>
</organism>
<dbReference type="FunCoup" id="A0A672GI39">
    <property type="interactions" value="87"/>
</dbReference>
<sequence length="96" mass="10811">MIEPTTVNIKELSEVKYGVPQGSVLRPILLPLYMLPNFSIECYGQADYMVNDLLLQCNGKVQQACYTRDNNEKGCIHLAKCSDPGWTCCYTDRCNA</sequence>
<keyword evidence="2" id="KW-1185">Reference proteome</keyword>
<name>A0A672GI39_SALFA</name>
<evidence type="ECO:0008006" key="3">
    <source>
        <dbReference type="Google" id="ProtNLM"/>
    </source>
</evidence>
<dbReference type="Proteomes" id="UP000472267">
    <property type="component" value="Chromosome 13"/>
</dbReference>
<dbReference type="AlphaFoldDB" id="A0A672GI39"/>
<dbReference type="Ensembl" id="ENSSFAT00005019184.1">
    <property type="protein sequence ID" value="ENSSFAP00005018453.1"/>
    <property type="gene ID" value="ENSSFAG00005009730.1"/>
</dbReference>
<reference evidence="1" key="1">
    <citation type="submission" date="2019-06" db="EMBL/GenBank/DDBJ databases">
        <authorList>
            <consortium name="Wellcome Sanger Institute Data Sharing"/>
        </authorList>
    </citation>
    <scope>NUCLEOTIDE SEQUENCE [LARGE SCALE GENOMIC DNA]</scope>
</reference>
<accession>A0A672GI39</accession>
<reference evidence="1" key="2">
    <citation type="submission" date="2025-08" db="UniProtKB">
        <authorList>
            <consortium name="Ensembl"/>
        </authorList>
    </citation>
    <scope>IDENTIFICATION</scope>
</reference>
<dbReference type="InParanoid" id="A0A672GI39"/>
<protein>
    <recommendedName>
        <fullName evidence="3">Reverse transcriptase domain-containing protein</fullName>
    </recommendedName>
</protein>
<proteinExistence type="predicted"/>
<evidence type="ECO:0000313" key="1">
    <source>
        <dbReference type="Ensembl" id="ENSSFAP00005018453.1"/>
    </source>
</evidence>